<feature type="region of interest" description="Disordered" evidence="1">
    <location>
        <begin position="1"/>
        <end position="37"/>
    </location>
</feature>
<evidence type="ECO:0000256" key="2">
    <source>
        <dbReference type="SAM" id="Phobius"/>
    </source>
</evidence>
<feature type="compositionally biased region" description="Low complexity" evidence="1">
    <location>
        <begin position="13"/>
        <end position="26"/>
    </location>
</feature>
<accession>A0A5A7MWK3</accession>
<keyword evidence="2" id="KW-0812">Transmembrane</keyword>
<sequence>MAQKPTKAKGKTSSKGAGKAGASAQKSNKKSDRNQKKAGGTGRLLVYAVLATMLFVAPPIAALAILGLMPTFVILFVDIAPEKSTRLSAMFAFNLAGVLPYMVQMWEQGPSFANLMRIVGDVMAWTVMLGAAGAGAAVLWVCPVLAAGIQQYLNSDRAYKLEKQRDALIKEWGEGVSSARRAPKEPKPAASAQ</sequence>
<organism evidence="3 4">
    <name type="scientific">Iodidimonas gelatinilytica</name>
    <dbReference type="NCBI Taxonomy" id="1236966"/>
    <lineage>
        <taxon>Bacteria</taxon>
        <taxon>Pseudomonadati</taxon>
        <taxon>Pseudomonadota</taxon>
        <taxon>Alphaproteobacteria</taxon>
        <taxon>Iodidimonadales</taxon>
        <taxon>Iodidimonadaceae</taxon>
        <taxon>Iodidimonas</taxon>
    </lineage>
</organism>
<keyword evidence="2" id="KW-0472">Membrane</keyword>
<dbReference type="RefSeq" id="WP_150001528.1">
    <property type="nucleotide sequence ID" value="NZ_BKCM01000001.1"/>
</dbReference>
<dbReference type="AlphaFoldDB" id="A0A5A7MWK3"/>
<evidence type="ECO:0000313" key="4">
    <source>
        <dbReference type="Proteomes" id="UP000325187"/>
    </source>
</evidence>
<reference evidence="3 4" key="1">
    <citation type="submission" date="2019-09" db="EMBL/GenBank/DDBJ databases">
        <title>NBRP : Genome information of microbial organism related human and environment.</title>
        <authorList>
            <person name="Hattori M."/>
            <person name="Oshima K."/>
            <person name="Inaba H."/>
            <person name="Suda W."/>
            <person name="Sakamoto M."/>
            <person name="Iino T."/>
            <person name="Kitahara M."/>
            <person name="Oshida Y."/>
            <person name="Iida T."/>
            <person name="Kudo T."/>
            <person name="Itoh T."/>
            <person name="Ohkuma M."/>
        </authorList>
    </citation>
    <scope>NUCLEOTIDE SEQUENCE [LARGE SCALE GENOMIC DNA]</scope>
    <source>
        <strain evidence="3 4">Mie-1</strain>
    </source>
</reference>
<proteinExistence type="predicted"/>
<gene>
    <name evidence="3" type="ORF">JCM17845_00720</name>
</gene>
<name>A0A5A7MWK3_9PROT</name>
<evidence type="ECO:0000313" key="3">
    <source>
        <dbReference type="EMBL" id="GEQ99448.1"/>
    </source>
</evidence>
<dbReference type="Proteomes" id="UP000325187">
    <property type="component" value="Unassembled WGS sequence"/>
</dbReference>
<evidence type="ECO:0000256" key="1">
    <source>
        <dbReference type="SAM" id="MobiDB-lite"/>
    </source>
</evidence>
<comment type="caution">
    <text evidence="3">The sequence shown here is derived from an EMBL/GenBank/DDBJ whole genome shotgun (WGS) entry which is preliminary data.</text>
</comment>
<keyword evidence="4" id="KW-1185">Reference proteome</keyword>
<dbReference type="EMBL" id="BKCM01000001">
    <property type="protein sequence ID" value="GEQ99448.1"/>
    <property type="molecule type" value="Genomic_DNA"/>
</dbReference>
<protein>
    <submittedName>
        <fullName evidence="3">Uncharacterized protein</fullName>
    </submittedName>
</protein>
<feature type="transmembrane region" description="Helical" evidence="2">
    <location>
        <begin position="44"/>
        <end position="77"/>
    </location>
</feature>
<feature type="transmembrane region" description="Helical" evidence="2">
    <location>
        <begin position="123"/>
        <end position="147"/>
    </location>
</feature>
<keyword evidence="2" id="KW-1133">Transmembrane helix</keyword>
<feature type="compositionally biased region" description="Basic residues" evidence="1">
    <location>
        <begin position="1"/>
        <end position="12"/>
    </location>
</feature>